<keyword evidence="1" id="KW-0472">Membrane</keyword>
<evidence type="ECO:0000256" key="1">
    <source>
        <dbReference type="SAM" id="Phobius"/>
    </source>
</evidence>
<keyword evidence="1" id="KW-1133">Transmembrane helix</keyword>
<organism evidence="2 3">
    <name type="scientific">Actinocorallia longicatena</name>
    <dbReference type="NCBI Taxonomy" id="111803"/>
    <lineage>
        <taxon>Bacteria</taxon>
        <taxon>Bacillati</taxon>
        <taxon>Actinomycetota</taxon>
        <taxon>Actinomycetes</taxon>
        <taxon>Streptosporangiales</taxon>
        <taxon>Thermomonosporaceae</taxon>
        <taxon>Actinocorallia</taxon>
    </lineage>
</organism>
<evidence type="ECO:0000313" key="2">
    <source>
        <dbReference type="EMBL" id="GAA3203174.1"/>
    </source>
</evidence>
<sequence>MIPREIHRFGPAVRGTFVAMGGFVGTLVKIVGVVIYEGVVTWGASVLPELLPYWLGISFVAVIIAVAVPIGILPFLAPRTETGPEAEPEGGLGRSLLNRTRHLVEASGERGPFR</sequence>
<gene>
    <name evidence="2" type="ORF">GCM10010468_17150</name>
</gene>
<feature type="transmembrane region" description="Helical" evidence="1">
    <location>
        <begin position="51"/>
        <end position="76"/>
    </location>
</feature>
<protein>
    <submittedName>
        <fullName evidence="2">Uncharacterized protein</fullName>
    </submittedName>
</protein>
<keyword evidence="3" id="KW-1185">Reference proteome</keyword>
<name>A0ABP6Q3Q9_9ACTN</name>
<dbReference type="Proteomes" id="UP001501237">
    <property type="component" value="Unassembled WGS sequence"/>
</dbReference>
<reference evidence="3" key="1">
    <citation type="journal article" date="2019" name="Int. J. Syst. Evol. Microbiol.">
        <title>The Global Catalogue of Microorganisms (GCM) 10K type strain sequencing project: providing services to taxonomists for standard genome sequencing and annotation.</title>
        <authorList>
            <consortium name="The Broad Institute Genomics Platform"/>
            <consortium name="The Broad Institute Genome Sequencing Center for Infectious Disease"/>
            <person name="Wu L."/>
            <person name="Ma J."/>
        </authorList>
    </citation>
    <scope>NUCLEOTIDE SEQUENCE [LARGE SCALE GENOMIC DNA]</scope>
    <source>
        <strain evidence="3">JCM 9377</strain>
    </source>
</reference>
<accession>A0ABP6Q3Q9</accession>
<comment type="caution">
    <text evidence="2">The sequence shown here is derived from an EMBL/GenBank/DDBJ whole genome shotgun (WGS) entry which is preliminary data.</text>
</comment>
<feature type="transmembrane region" description="Helical" evidence="1">
    <location>
        <begin position="12"/>
        <end position="36"/>
    </location>
</feature>
<dbReference type="EMBL" id="BAAAUV010000004">
    <property type="protein sequence ID" value="GAA3203174.1"/>
    <property type="molecule type" value="Genomic_DNA"/>
</dbReference>
<keyword evidence="1" id="KW-0812">Transmembrane</keyword>
<evidence type="ECO:0000313" key="3">
    <source>
        <dbReference type="Proteomes" id="UP001501237"/>
    </source>
</evidence>
<proteinExistence type="predicted"/>